<dbReference type="RefSeq" id="WP_142874077.1">
    <property type="nucleotide sequence ID" value="NZ_CP045503.2"/>
</dbReference>
<reference evidence="1" key="1">
    <citation type="submission" date="2021-07" db="EMBL/GenBank/DDBJ databases">
        <title>Shewanella sp. YLB-07 whole genome sequence.</title>
        <authorList>
            <person name="Yu L."/>
        </authorList>
    </citation>
    <scope>NUCLEOTIDE SEQUENCE</scope>
    <source>
        <strain evidence="1">YLB-08</strain>
    </source>
</reference>
<evidence type="ECO:0000313" key="2">
    <source>
        <dbReference type="Proteomes" id="UP000316416"/>
    </source>
</evidence>
<gene>
    <name evidence="1" type="ORF">FM038_25545</name>
</gene>
<keyword evidence="2" id="KW-1185">Reference proteome</keyword>
<protein>
    <submittedName>
        <fullName evidence="1">Uncharacterized protein</fullName>
    </submittedName>
</protein>
<name>A0ABX8S6G6_9GAMM</name>
<sequence>MPLVSVIYYNSTITFERLVSEREFVGLLENNIHEAYQAYCEYQIELFEAVKGAAIDQVKCCSFEDYQNMLIHISDKQVLLLD</sequence>
<dbReference type="EMBL" id="CP045503">
    <property type="protein sequence ID" value="QXP44819.1"/>
    <property type="molecule type" value="Genomic_DNA"/>
</dbReference>
<dbReference type="Proteomes" id="UP000316416">
    <property type="component" value="Chromosome"/>
</dbReference>
<organism evidence="1 2">
    <name type="scientific">Shewanella eurypsychrophilus</name>
    <dbReference type="NCBI Taxonomy" id="2593656"/>
    <lineage>
        <taxon>Bacteria</taxon>
        <taxon>Pseudomonadati</taxon>
        <taxon>Pseudomonadota</taxon>
        <taxon>Gammaproteobacteria</taxon>
        <taxon>Alteromonadales</taxon>
        <taxon>Shewanellaceae</taxon>
        <taxon>Shewanella</taxon>
    </lineage>
</organism>
<proteinExistence type="predicted"/>
<evidence type="ECO:0000313" key="1">
    <source>
        <dbReference type="EMBL" id="QXP44819.1"/>
    </source>
</evidence>
<accession>A0ABX8S6G6</accession>